<dbReference type="PANTHER" id="PTHR45646:SF11">
    <property type="entry name" value="SERINE_THREONINE-PROTEIN KINASE DOA"/>
    <property type="match status" value="1"/>
</dbReference>
<dbReference type="GO" id="GO:0043484">
    <property type="term" value="P:regulation of RNA splicing"/>
    <property type="evidence" value="ECO:0007669"/>
    <property type="project" value="TreeGrafter"/>
</dbReference>
<feature type="domain" description="Protein kinase" evidence="7">
    <location>
        <begin position="56"/>
        <end position="432"/>
    </location>
</feature>
<evidence type="ECO:0000313" key="9">
    <source>
        <dbReference type="Proteomes" id="UP001215598"/>
    </source>
</evidence>
<keyword evidence="2" id="KW-0808">Transferase</keyword>
<dbReference type="SMART" id="SM00220">
    <property type="entry name" value="S_TKc"/>
    <property type="match status" value="1"/>
</dbReference>
<dbReference type="GO" id="GO:0005634">
    <property type="term" value="C:nucleus"/>
    <property type="evidence" value="ECO:0007669"/>
    <property type="project" value="TreeGrafter"/>
</dbReference>
<dbReference type="InterPro" id="IPR000719">
    <property type="entry name" value="Prot_kinase_dom"/>
</dbReference>
<dbReference type="PROSITE" id="PS00109">
    <property type="entry name" value="PROTEIN_KINASE_TYR"/>
    <property type="match status" value="1"/>
</dbReference>
<dbReference type="Gene3D" id="1.10.510.10">
    <property type="entry name" value="Transferase(Phosphotransferase) domain 1"/>
    <property type="match status" value="1"/>
</dbReference>
<keyword evidence="9" id="KW-1185">Reference proteome</keyword>
<comment type="caution">
    <text evidence="8">The sequence shown here is derived from an EMBL/GenBank/DDBJ whole genome shotgun (WGS) entry which is preliminary data.</text>
</comment>
<keyword evidence="5" id="KW-0067">ATP-binding</keyword>
<feature type="region of interest" description="Disordered" evidence="6">
    <location>
        <begin position="345"/>
        <end position="384"/>
    </location>
</feature>
<reference evidence="8" key="1">
    <citation type="submission" date="2023-03" db="EMBL/GenBank/DDBJ databases">
        <title>Massive genome expansion in bonnet fungi (Mycena s.s.) driven by repeated elements and novel gene families across ecological guilds.</title>
        <authorList>
            <consortium name="Lawrence Berkeley National Laboratory"/>
            <person name="Harder C.B."/>
            <person name="Miyauchi S."/>
            <person name="Viragh M."/>
            <person name="Kuo A."/>
            <person name="Thoen E."/>
            <person name="Andreopoulos B."/>
            <person name="Lu D."/>
            <person name="Skrede I."/>
            <person name="Drula E."/>
            <person name="Henrissat B."/>
            <person name="Morin E."/>
            <person name="Kohler A."/>
            <person name="Barry K."/>
            <person name="LaButti K."/>
            <person name="Morin E."/>
            <person name="Salamov A."/>
            <person name="Lipzen A."/>
            <person name="Mereny Z."/>
            <person name="Hegedus B."/>
            <person name="Baldrian P."/>
            <person name="Stursova M."/>
            <person name="Weitz H."/>
            <person name="Taylor A."/>
            <person name="Grigoriev I.V."/>
            <person name="Nagy L.G."/>
            <person name="Martin F."/>
            <person name="Kauserud H."/>
        </authorList>
    </citation>
    <scope>NUCLEOTIDE SEQUENCE</scope>
    <source>
        <strain evidence="8">CBHHK182m</strain>
    </source>
</reference>
<dbReference type="InterPro" id="IPR011009">
    <property type="entry name" value="Kinase-like_dom_sf"/>
</dbReference>
<organism evidence="8 9">
    <name type="scientific">Mycena metata</name>
    <dbReference type="NCBI Taxonomy" id="1033252"/>
    <lineage>
        <taxon>Eukaryota</taxon>
        <taxon>Fungi</taxon>
        <taxon>Dikarya</taxon>
        <taxon>Basidiomycota</taxon>
        <taxon>Agaricomycotina</taxon>
        <taxon>Agaricomycetes</taxon>
        <taxon>Agaricomycetidae</taxon>
        <taxon>Agaricales</taxon>
        <taxon>Marasmiineae</taxon>
        <taxon>Mycenaceae</taxon>
        <taxon>Mycena</taxon>
    </lineage>
</organism>
<dbReference type="InterPro" id="IPR051175">
    <property type="entry name" value="CLK_kinases"/>
</dbReference>
<evidence type="ECO:0000256" key="4">
    <source>
        <dbReference type="ARBA" id="ARBA00022777"/>
    </source>
</evidence>
<dbReference type="Pfam" id="PF00069">
    <property type="entry name" value="Pkinase"/>
    <property type="match status" value="1"/>
</dbReference>
<keyword evidence="1" id="KW-0723">Serine/threonine-protein kinase</keyword>
<evidence type="ECO:0000259" key="7">
    <source>
        <dbReference type="PROSITE" id="PS50011"/>
    </source>
</evidence>
<sequence length="438" mass="48875">MAREMDNQGAPEARNVARRSPRFIPSSLDNVEPVEEYRPGGFYPMSLGDEFAQGRYKVLHKLGFGGSSTIWLARDRQQGALVTLKAMRADASRTSQSPDELPEIGVPKVLQRLYPDDFSAFFQAVKDNFLVQGANDIHRFLISRLAGPSVLAMSDSPGRISGSRRLRADLAKHVAKHTAETIRTLTIQRMHSAGFVHGDITTSNILFRVTDNVTKWSADEVCSILRPPETDDPIANSIITNPSFVQERTILVDFGQSYAVDNRPEDYEPGTAMHYLAPETRFEARAGMEADVWALGCAGFPLFEPFLGSDEDILRQTVETLGRLPAPWWDAFGQRKVWFDEDGSPISAEDQKREGEDSGGSFTQASTSSIRDKLRSVGTEDDDVYDGHLAEQSGTRIPEQEVEVFGDLLEKMMRYRPEERIKINEVVGHVWFANNGST</sequence>
<dbReference type="GO" id="GO:0005524">
    <property type="term" value="F:ATP binding"/>
    <property type="evidence" value="ECO:0007669"/>
    <property type="project" value="UniProtKB-KW"/>
</dbReference>
<gene>
    <name evidence="8" type="ORF">B0H16DRAFT_1661352</name>
</gene>
<protein>
    <submittedName>
        <fullName evidence="8">Kinase-like domain-containing protein</fullName>
    </submittedName>
</protein>
<evidence type="ECO:0000313" key="8">
    <source>
        <dbReference type="EMBL" id="KAJ7766733.1"/>
    </source>
</evidence>
<dbReference type="InterPro" id="IPR008266">
    <property type="entry name" value="Tyr_kinase_AS"/>
</dbReference>
<name>A0AAD7JNG0_9AGAR</name>
<evidence type="ECO:0000256" key="2">
    <source>
        <dbReference type="ARBA" id="ARBA00022679"/>
    </source>
</evidence>
<keyword evidence="4 8" id="KW-0418">Kinase</keyword>
<evidence type="ECO:0000256" key="6">
    <source>
        <dbReference type="SAM" id="MobiDB-lite"/>
    </source>
</evidence>
<evidence type="ECO:0000256" key="3">
    <source>
        <dbReference type="ARBA" id="ARBA00022741"/>
    </source>
</evidence>
<dbReference type="GO" id="GO:0004674">
    <property type="term" value="F:protein serine/threonine kinase activity"/>
    <property type="evidence" value="ECO:0007669"/>
    <property type="project" value="UniProtKB-KW"/>
</dbReference>
<feature type="compositionally biased region" description="Polar residues" evidence="6">
    <location>
        <begin position="360"/>
        <end position="369"/>
    </location>
</feature>
<dbReference type="PROSITE" id="PS50011">
    <property type="entry name" value="PROTEIN_KINASE_DOM"/>
    <property type="match status" value="1"/>
</dbReference>
<dbReference type="PANTHER" id="PTHR45646">
    <property type="entry name" value="SERINE/THREONINE-PROTEIN KINASE DOA-RELATED"/>
    <property type="match status" value="1"/>
</dbReference>
<dbReference type="Proteomes" id="UP001215598">
    <property type="component" value="Unassembled WGS sequence"/>
</dbReference>
<feature type="region of interest" description="Disordered" evidence="6">
    <location>
        <begin position="1"/>
        <end position="25"/>
    </location>
</feature>
<dbReference type="EMBL" id="JARKIB010000023">
    <property type="protein sequence ID" value="KAJ7766733.1"/>
    <property type="molecule type" value="Genomic_DNA"/>
</dbReference>
<accession>A0AAD7JNG0</accession>
<evidence type="ECO:0000256" key="1">
    <source>
        <dbReference type="ARBA" id="ARBA00022527"/>
    </source>
</evidence>
<evidence type="ECO:0000256" key="5">
    <source>
        <dbReference type="ARBA" id="ARBA00022840"/>
    </source>
</evidence>
<proteinExistence type="predicted"/>
<dbReference type="SUPFAM" id="SSF56112">
    <property type="entry name" value="Protein kinase-like (PK-like)"/>
    <property type="match status" value="1"/>
</dbReference>
<dbReference type="Gene3D" id="3.30.200.20">
    <property type="entry name" value="Phosphorylase Kinase, domain 1"/>
    <property type="match status" value="1"/>
</dbReference>
<dbReference type="AlphaFoldDB" id="A0AAD7JNG0"/>
<keyword evidence="3" id="KW-0547">Nucleotide-binding</keyword>